<dbReference type="InterPro" id="IPR008040">
    <property type="entry name" value="Hydant_A_N"/>
</dbReference>
<feature type="domain" description="S-Me-THD N-terminal" evidence="3">
    <location>
        <begin position="709"/>
        <end position="753"/>
    </location>
</feature>
<sequence>MLRVGVDVGGTHTDAAVLHGTRVLGTGKARTTPDVVGGIVGACAIALKAASTDPADVQALMLGTTQLVNALVQRRGLARVLADSPRRCGARSKAATSSPKARGRAPPLTNRHPRGQRLGGFEYDGATPISEPQGGEDDAAAAARLLLDRGLDAVAVCGVFSPLNGAQEEAFAARLRAAVDRLAPGRRVHLTLSHALGDLGLLEREGAAILNAALQPLAARLVPQYAAALAPLGLAGARLFLTGSDGALLRAEVAAEVVGWLGVVSNGLPRAAGGATSICGVVTNFALPAVASLGLGGGSLVRLSSRRDQPGGAAAADDDSGSGGGGGCHVGPESVGNDLYTEALSFGGATLTATDVAVSLGRMRLEGGPAAAAAATAAPAEEEATGASDGVWPPAQQLEEAWEAIQSVLAAGVESVIPSAKDRALPVLLVGGGESLCGAGLAGAGGIVRPPHAKVANAVGAAIPQVSGSVDALYNLGDDDAEEPPPLPAPQQQQAPGQQPSPPEAQSGGARRRRALADAVRRATAAAEAAGAAPGSCRVASQDVVPLAYLPGGAARVKGEWELGDLDLDALALGAQVLGAGGGGSARHARLRLASAMALGAAPAVMAPGAAPAAAGKGPPRPRVLPLHLLPDDALVCDAGGMGAPTVSAEKLPGGEAEAAVRGLAEYLEGVAACRAVGATSAASALEAAGAAGGGVGGQGGGAAGDVGGRLGAVMVAEVGGGNCLEPLAVAMALGLPALDADLMGRAFPELQVSQGLHQPGID</sequence>
<dbReference type="SUPFAM" id="SSF53067">
    <property type="entry name" value="Actin-like ATPase domain"/>
    <property type="match status" value="1"/>
</dbReference>
<dbReference type="Gene3D" id="3.40.1610.10">
    <property type="entry name" value="CV3147-like domain"/>
    <property type="match status" value="1"/>
</dbReference>
<dbReference type="InterPro" id="IPR043129">
    <property type="entry name" value="ATPase_NBD"/>
</dbReference>
<feature type="domain" description="Hydantoinase/oxoprolinase N-terminal" evidence="2">
    <location>
        <begin position="3"/>
        <end position="176"/>
    </location>
</feature>
<dbReference type="InterPro" id="IPR010318">
    <property type="entry name" value="S-Me-THD_N"/>
</dbReference>
<proteinExistence type="predicted"/>
<reference evidence="4 5" key="1">
    <citation type="journal article" date="2013" name="BMC Genomics">
        <title>Reconstruction of the lipid metabolism for the microalga Monoraphidium neglectum from its genome sequence reveals characteristics suitable for biofuel production.</title>
        <authorList>
            <person name="Bogen C."/>
            <person name="Al-Dilaimi A."/>
            <person name="Albersmeier A."/>
            <person name="Wichmann J."/>
            <person name="Grundmann M."/>
            <person name="Rupp O."/>
            <person name="Lauersen K.J."/>
            <person name="Blifernez-Klassen O."/>
            <person name="Kalinowski J."/>
            <person name="Goesmann A."/>
            <person name="Mussgnug J.H."/>
            <person name="Kruse O."/>
        </authorList>
    </citation>
    <scope>NUCLEOTIDE SEQUENCE [LARGE SCALE GENOMIC DNA]</scope>
    <source>
        <strain evidence="4 5">SAG 48.87</strain>
    </source>
</reference>
<evidence type="ECO:0000313" key="5">
    <source>
        <dbReference type="Proteomes" id="UP000054498"/>
    </source>
</evidence>
<dbReference type="GeneID" id="25738549"/>
<evidence type="ECO:0000256" key="1">
    <source>
        <dbReference type="SAM" id="MobiDB-lite"/>
    </source>
</evidence>
<keyword evidence="5" id="KW-1185">Reference proteome</keyword>
<evidence type="ECO:0000313" key="4">
    <source>
        <dbReference type="EMBL" id="KIZ02286.1"/>
    </source>
</evidence>
<dbReference type="EMBL" id="KK101082">
    <property type="protein sequence ID" value="KIZ02286.1"/>
    <property type="molecule type" value="Genomic_DNA"/>
</dbReference>
<dbReference type="RefSeq" id="XP_013901305.1">
    <property type="nucleotide sequence ID" value="XM_014045851.1"/>
</dbReference>
<feature type="compositionally biased region" description="Low complexity" evidence="1">
    <location>
        <begin position="490"/>
        <end position="509"/>
    </location>
</feature>
<feature type="domain" description="S-Me-THD N-terminal" evidence="3">
    <location>
        <begin position="567"/>
        <end position="672"/>
    </location>
</feature>
<dbReference type="Pfam" id="PF06032">
    <property type="entry name" value="S-Me-THD_N"/>
    <property type="match status" value="2"/>
</dbReference>
<dbReference type="PANTHER" id="PTHR11365">
    <property type="entry name" value="5-OXOPROLINASE RELATED"/>
    <property type="match status" value="1"/>
</dbReference>
<dbReference type="OrthoDB" id="511137at2759"/>
<evidence type="ECO:0000259" key="3">
    <source>
        <dbReference type="Pfam" id="PF06032"/>
    </source>
</evidence>
<dbReference type="Proteomes" id="UP000054498">
    <property type="component" value="Unassembled WGS sequence"/>
</dbReference>
<organism evidence="4 5">
    <name type="scientific">Monoraphidium neglectum</name>
    <dbReference type="NCBI Taxonomy" id="145388"/>
    <lineage>
        <taxon>Eukaryota</taxon>
        <taxon>Viridiplantae</taxon>
        <taxon>Chlorophyta</taxon>
        <taxon>core chlorophytes</taxon>
        <taxon>Chlorophyceae</taxon>
        <taxon>CS clade</taxon>
        <taxon>Sphaeropleales</taxon>
        <taxon>Selenastraceae</taxon>
        <taxon>Monoraphidium</taxon>
    </lineage>
</organism>
<gene>
    <name evidence="4" type="ORF">MNEG_5672</name>
</gene>
<dbReference type="Pfam" id="PF05378">
    <property type="entry name" value="Hydant_A_N"/>
    <property type="match status" value="1"/>
</dbReference>
<dbReference type="SUPFAM" id="SSF160991">
    <property type="entry name" value="CV3147-like"/>
    <property type="match status" value="1"/>
</dbReference>
<dbReference type="InterPro" id="IPR045079">
    <property type="entry name" value="Oxoprolinase-like"/>
</dbReference>
<evidence type="ECO:0000259" key="2">
    <source>
        <dbReference type="Pfam" id="PF05378"/>
    </source>
</evidence>
<feature type="region of interest" description="Disordered" evidence="1">
    <location>
        <begin position="474"/>
        <end position="518"/>
    </location>
</feature>
<name>A0A0D2N9D7_9CHLO</name>
<feature type="region of interest" description="Disordered" evidence="1">
    <location>
        <begin position="306"/>
        <end position="330"/>
    </location>
</feature>
<dbReference type="GO" id="GO:0016787">
    <property type="term" value="F:hydrolase activity"/>
    <property type="evidence" value="ECO:0007669"/>
    <property type="project" value="InterPro"/>
</dbReference>
<feature type="region of interest" description="Disordered" evidence="1">
    <location>
        <begin position="88"/>
        <end position="118"/>
    </location>
</feature>
<accession>A0A0D2N9D7</accession>
<dbReference type="InterPro" id="IPR027479">
    <property type="entry name" value="S-Me-THD_N_sf"/>
</dbReference>
<dbReference type="KEGG" id="mng:MNEG_5672"/>
<dbReference type="STRING" id="145388.A0A0D2N9D7"/>
<dbReference type="AlphaFoldDB" id="A0A0D2N9D7"/>
<protein>
    <submittedName>
        <fullName evidence="4">Hydantoinase/oxoprolinase</fullName>
    </submittedName>
</protein>